<evidence type="ECO:0000256" key="10">
    <source>
        <dbReference type="ARBA" id="ARBA00022840"/>
    </source>
</evidence>
<dbReference type="Pfam" id="PF00672">
    <property type="entry name" value="HAMP"/>
    <property type="match status" value="1"/>
</dbReference>
<feature type="domain" description="Histidine kinase" evidence="15">
    <location>
        <begin position="531"/>
        <end position="742"/>
    </location>
</feature>
<dbReference type="PRINTS" id="PR00344">
    <property type="entry name" value="BCTRLSENSOR"/>
</dbReference>
<accession>A0ABV7GN60</accession>
<dbReference type="InterPro" id="IPR000014">
    <property type="entry name" value="PAS"/>
</dbReference>
<evidence type="ECO:0000256" key="6">
    <source>
        <dbReference type="ARBA" id="ARBA00022679"/>
    </source>
</evidence>
<evidence type="ECO:0000256" key="8">
    <source>
        <dbReference type="ARBA" id="ARBA00022741"/>
    </source>
</evidence>
<keyword evidence="8" id="KW-0547">Nucleotide-binding</keyword>
<evidence type="ECO:0000259" key="17">
    <source>
        <dbReference type="PROSITE" id="PS50885"/>
    </source>
</evidence>
<dbReference type="Pfam" id="PF02518">
    <property type="entry name" value="HATPase_c"/>
    <property type="match status" value="1"/>
</dbReference>
<dbReference type="InterPro" id="IPR029151">
    <property type="entry name" value="Sensor-like_sf"/>
</dbReference>
<dbReference type="Pfam" id="PF00512">
    <property type="entry name" value="HisKA"/>
    <property type="match status" value="1"/>
</dbReference>
<dbReference type="Pfam" id="PF00989">
    <property type="entry name" value="PAS"/>
    <property type="match status" value="1"/>
</dbReference>
<dbReference type="InterPro" id="IPR036890">
    <property type="entry name" value="HATPase_C_sf"/>
</dbReference>
<dbReference type="InterPro" id="IPR004358">
    <property type="entry name" value="Sig_transdc_His_kin-like_C"/>
</dbReference>
<dbReference type="PANTHER" id="PTHR42878">
    <property type="entry name" value="TWO-COMPONENT HISTIDINE KINASE"/>
    <property type="match status" value="1"/>
</dbReference>
<reference evidence="19" key="1">
    <citation type="journal article" date="2019" name="Int. J. Syst. Evol. Microbiol.">
        <title>The Global Catalogue of Microorganisms (GCM) 10K type strain sequencing project: providing services to taxonomists for standard genome sequencing and annotation.</title>
        <authorList>
            <consortium name="The Broad Institute Genomics Platform"/>
            <consortium name="The Broad Institute Genome Sequencing Center for Infectious Disease"/>
            <person name="Wu L."/>
            <person name="Ma J."/>
        </authorList>
    </citation>
    <scope>NUCLEOTIDE SEQUENCE [LARGE SCALE GENOMIC DNA]</scope>
    <source>
        <strain evidence="19">KCTC 52366</strain>
    </source>
</reference>
<keyword evidence="11 14" id="KW-1133">Transmembrane helix</keyword>
<evidence type="ECO:0000256" key="13">
    <source>
        <dbReference type="ARBA" id="ARBA00023136"/>
    </source>
</evidence>
<evidence type="ECO:0000256" key="3">
    <source>
        <dbReference type="ARBA" id="ARBA00012438"/>
    </source>
</evidence>
<evidence type="ECO:0000259" key="16">
    <source>
        <dbReference type="PROSITE" id="PS50112"/>
    </source>
</evidence>
<protein>
    <recommendedName>
        <fullName evidence="3">histidine kinase</fullName>
        <ecNumber evidence="3">2.7.13.3</ecNumber>
    </recommendedName>
</protein>
<sequence>MRLRSKITLAGVVSSVFVSVLFALMSAHFVRVQGNAEARRYLNARAALYAERIEDAFSRMQRDGHSLSGTPPVPGLIRAMRAPDGLDPLDGTSAELWRERLAQIFSAVLHNTPHFTQIRYIGMDDNWTELVRADRNGDDVQVVADADLQAKGNEPYLAPIRSGTDTGPYFSNVTLNREHGRDEGPPTIRYVVPVHDAGGSLFGALVINADYEKLLLTATPNLGSDFTVTAVTSALDHMTWTGDGVSDLRFHTYPGWTPPLHAALLPAADGRLVSTDSAAVVTVPVFEERPDRPFSLFIQTALPLSVLEAPAHRVFGLEIAAGAVVTALAALLSFVLGRQLTQPLHRLSDAIRAYRASGTPLPDLPAGRDEVGDLARAFRHMADDLIRESARSKAMVHGVADAIFSVDSKGRIEEANPVALALFGYSRDELIGSDLSLLVPTEIREAHRGFVREAVVPSRRKMGFNRTIHGVRKDGTRVPLEITISRAVYDGAAHFIGVVHDISERVESRRMQVLIEALSRSNEELDRFAYVASHDLKAPLRVIDNASRWLEEDLEEHMTDDTRESMTILRNRVVRMERLLDDLLAHSRIGRVPVTSQMISGTELEQALRGLIDLPPGFRFETGADLAGISVPRMPLETVLLNLVGNAIKHHDRDTGEVRLDVAETPEGYEFTVTDDGPGIAPEYHEKVFELFQTLRPRDAVEGSGMGLAMVRKQADVVGGRITVESDGTRGTCFRLFWPRVPLVGEMAA</sequence>
<evidence type="ECO:0000259" key="15">
    <source>
        <dbReference type="PROSITE" id="PS50109"/>
    </source>
</evidence>
<dbReference type="CDD" id="cd06225">
    <property type="entry name" value="HAMP"/>
    <property type="match status" value="1"/>
</dbReference>
<comment type="caution">
    <text evidence="18">The sequence shown here is derived from an EMBL/GenBank/DDBJ whole genome shotgun (WGS) entry which is preliminary data.</text>
</comment>
<dbReference type="SUPFAM" id="SSF55785">
    <property type="entry name" value="PYP-like sensor domain (PAS domain)"/>
    <property type="match status" value="1"/>
</dbReference>
<dbReference type="InterPro" id="IPR050351">
    <property type="entry name" value="BphY/WalK/GraS-like"/>
</dbReference>
<evidence type="ECO:0000256" key="7">
    <source>
        <dbReference type="ARBA" id="ARBA00022692"/>
    </source>
</evidence>
<keyword evidence="13 14" id="KW-0472">Membrane</keyword>
<keyword evidence="10 18" id="KW-0067">ATP-binding</keyword>
<dbReference type="SMART" id="SM00091">
    <property type="entry name" value="PAS"/>
    <property type="match status" value="1"/>
</dbReference>
<keyword evidence="5" id="KW-0597">Phosphoprotein</keyword>
<dbReference type="EMBL" id="JBHRTB010000010">
    <property type="protein sequence ID" value="MFC3143039.1"/>
    <property type="molecule type" value="Genomic_DNA"/>
</dbReference>
<keyword evidence="19" id="KW-1185">Reference proteome</keyword>
<dbReference type="Gene3D" id="6.10.340.10">
    <property type="match status" value="1"/>
</dbReference>
<dbReference type="InterPro" id="IPR035965">
    <property type="entry name" value="PAS-like_dom_sf"/>
</dbReference>
<dbReference type="EC" id="2.7.13.3" evidence="3"/>
<dbReference type="SMART" id="SM00086">
    <property type="entry name" value="PAC"/>
    <property type="match status" value="1"/>
</dbReference>
<dbReference type="PROSITE" id="PS50885">
    <property type="entry name" value="HAMP"/>
    <property type="match status" value="1"/>
</dbReference>
<evidence type="ECO:0000256" key="4">
    <source>
        <dbReference type="ARBA" id="ARBA00022475"/>
    </source>
</evidence>
<dbReference type="InterPro" id="IPR013767">
    <property type="entry name" value="PAS_fold"/>
</dbReference>
<keyword evidence="9" id="KW-0418">Kinase</keyword>
<dbReference type="Gene3D" id="3.30.565.10">
    <property type="entry name" value="Histidine kinase-like ATPase, C-terminal domain"/>
    <property type="match status" value="1"/>
</dbReference>
<evidence type="ECO:0000256" key="5">
    <source>
        <dbReference type="ARBA" id="ARBA00022553"/>
    </source>
</evidence>
<dbReference type="SUPFAM" id="SSF55874">
    <property type="entry name" value="ATPase domain of HSP90 chaperone/DNA topoisomerase II/histidine kinase"/>
    <property type="match status" value="1"/>
</dbReference>
<evidence type="ECO:0000313" key="18">
    <source>
        <dbReference type="EMBL" id="MFC3143039.1"/>
    </source>
</evidence>
<dbReference type="InterPro" id="IPR003594">
    <property type="entry name" value="HATPase_dom"/>
</dbReference>
<evidence type="ECO:0000256" key="1">
    <source>
        <dbReference type="ARBA" id="ARBA00000085"/>
    </source>
</evidence>
<evidence type="ECO:0000313" key="19">
    <source>
        <dbReference type="Proteomes" id="UP001595632"/>
    </source>
</evidence>
<dbReference type="Gene3D" id="1.10.287.130">
    <property type="match status" value="1"/>
</dbReference>
<dbReference type="SUPFAM" id="SSF158472">
    <property type="entry name" value="HAMP domain-like"/>
    <property type="match status" value="1"/>
</dbReference>
<evidence type="ECO:0000256" key="9">
    <source>
        <dbReference type="ARBA" id="ARBA00022777"/>
    </source>
</evidence>
<evidence type="ECO:0000256" key="14">
    <source>
        <dbReference type="SAM" id="Phobius"/>
    </source>
</evidence>
<dbReference type="Gene3D" id="3.30.450.20">
    <property type="entry name" value="PAS domain"/>
    <property type="match status" value="2"/>
</dbReference>
<dbReference type="InterPro" id="IPR003660">
    <property type="entry name" value="HAMP_dom"/>
</dbReference>
<proteinExistence type="predicted"/>
<dbReference type="SUPFAM" id="SSF47384">
    <property type="entry name" value="Homodimeric domain of signal transducing histidine kinase"/>
    <property type="match status" value="1"/>
</dbReference>
<dbReference type="CDD" id="cd00082">
    <property type="entry name" value="HisKA"/>
    <property type="match status" value="1"/>
</dbReference>
<evidence type="ECO:0000256" key="11">
    <source>
        <dbReference type="ARBA" id="ARBA00022989"/>
    </source>
</evidence>
<dbReference type="RefSeq" id="WP_275633018.1">
    <property type="nucleotide sequence ID" value="NZ_JARGYD010000004.1"/>
</dbReference>
<evidence type="ECO:0000256" key="2">
    <source>
        <dbReference type="ARBA" id="ARBA00004651"/>
    </source>
</evidence>
<comment type="subcellular location">
    <subcellularLocation>
        <location evidence="2">Cell membrane</location>
        <topology evidence="2">Multi-pass membrane protein</topology>
    </subcellularLocation>
</comment>
<dbReference type="InterPro" id="IPR003661">
    <property type="entry name" value="HisK_dim/P_dom"/>
</dbReference>
<dbReference type="PROSITE" id="PS50112">
    <property type="entry name" value="PAS"/>
    <property type="match status" value="1"/>
</dbReference>
<evidence type="ECO:0000256" key="12">
    <source>
        <dbReference type="ARBA" id="ARBA00023012"/>
    </source>
</evidence>
<keyword evidence="12" id="KW-0902">Two-component regulatory system</keyword>
<dbReference type="SUPFAM" id="SSF103190">
    <property type="entry name" value="Sensory domain-like"/>
    <property type="match status" value="1"/>
</dbReference>
<dbReference type="SMART" id="SM00304">
    <property type="entry name" value="HAMP"/>
    <property type="match status" value="1"/>
</dbReference>
<feature type="transmembrane region" description="Helical" evidence="14">
    <location>
        <begin position="7"/>
        <end position="30"/>
    </location>
</feature>
<feature type="domain" description="PAS" evidence="16">
    <location>
        <begin position="388"/>
        <end position="458"/>
    </location>
</feature>
<dbReference type="Proteomes" id="UP001595632">
    <property type="component" value="Unassembled WGS sequence"/>
</dbReference>
<comment type="catalytic activity">
    <reaction evidence="1">
        <text>ATP + protein L-histidine = ADP + protein N-phospho-L-histidine.</text>
        <dbReference type="EC" id="2.7.13.3"/>
    </reaction>
</comment>
<dbReference type="PROSITE" id="PS50109">
    <property type="entry name" value="HIS_KIN"/>
    <property type="match status" value="1"/>
</dbReference>
<name>A0ABV7GN60_9RHOB</name>
<dbReference type="SMART" id="SM00387">
    <property type="entry name" value="HATPase_c"/>
    <property type="match status" value="1"/>
</dbReference>
<dbReference type="InterPro" id="IPR005467">
    <property type="entry name" value="His_kinase_dom"/>
</dbReference>
<dbReference type="SMART" id="SM00388">
    <property type="entry name" value="HisKA"/>
    <property type="match status" value="1"/>
</dbReference>
<dbReference type="PANTHER" id="PTHR42878:SF15">
    <property type="entry name" value="BACTERIOPHYTOCHROME"/>
    <property type="match status" value="1"/>
</dbReference>
<keyword evidence="6" id="KW-0808">Transferase</keyword>
<gene>
    <name evidence="18" type="ORF">ACFOGP_09985</name>
</gene>
<keyword evidence="7 14" id="KW-0812">Transmembrane</keyword>
<feature type="domain" description="HAMP" evidence="17">
    <location>
        <begin position="338"/>
        <end position="390"/>
    </location>
</feature>
<dbReference type="NCBIfam" id="TIGR00229">
    <property type="entry name" value="sensory_box"/>
    <property type="match status" value="1"/>
</dbReference>
<dbReference type="InterPro" id="IPR036097">
    <property type="entry name" value="HisK_dim/P_sf"/>
</dbReference>
<dbReference type="CDD" id="cd00130">
    <property type="entry name" value="PAS"/>
    <property type="match status" value="1"/>
</dbReference>
<keyword evidence="4" id="KW-1003">Cell membrane</keyword>
<dbReference type="InterPro" id="IPR001610">
    <property type="entry name" value="PAC"/>
</dbReference>
<organism evidence="18 19">
    <name type="scientific">Psychromarinibacter halotolerans</name>
    <dbReference type="NCBI Taxonomy" id="1775175"/>
    <lineage>
        <taxon>Bacteria</taxon>
        <taxon>Pseudomonadati</taxon>
        <taxon>Pseudomonadota</taxon>
        <taxon>Alphaproteobacteria</taxon>
        <taxon>Rhodobacterales</taxon>
        <taxon>Paracoccaceae</taxon>
        <taxon>Psychromarinibacter</taxon>
    </lineage>
</organism>
<dbReference type="GO" id="GO:0005524">
    <property type="term" value="F:ATP binding"/>
    <property type="evidence" value="ECO:0007669"/>
    <property type="project" value="UniProtKB-KW"/>
</dbReference>